<name>A0ABQ3ZWP3_9ACTN</name>
<sequence>MTFPRPSRQFYAEDVLGGRIDLDNYPFRYAFVMIGDVSTVRAGHAGLLHRMDVVFSAVEFMEARGWECLNVVDNGQVAYMRKVAR</sequence>
<evidence type="ECO:0000313" key="1">
    <source>
        <dbReference type="EMBL" id="GIE22612.1"/>
    </source>
</evidence>
<gene>
    <name evidence="1" type="ORF">Ahu01nite_057140</name>
</gene>
<dbReference type="EMBL" id="BOMN01000081">
    <property type="protein sequence ID" value="GIE22612.1"/>
    <property type="molecule type" value="Genomic_DNA"/>
</dbReference>
<accession>A0ABQ3ZWP3</accession>
<keyword evidence="2" id="KW-1185">Reference proteome</keyword>
<evidence type="ECO:0000313" key="2">
    <source>
        <dbReference type="Proteomes" id="UP000603200"/>
    </source>
</evidence>
<dbReference type="Proteomes" id="UP000603200">
    <property type="component" value="Unassembled WGS sequence"/>
</dbReference>
<protein>
    <submittedName>
        <fullName evidence="1">Uncharacterized protein</fullName>
    </submittedName>
</protein>
<comment type="caution">
    <text evidence="1">The sequence shown here is derived from an EMBL/GenBank/DDBJ whole genome shotgun (WGS) entry which is preliminary data.</text>
</comment>
<dbReference type="RefSeq" id="WP_203839701.1">
    <property type="nucleotide sequence ID" value="NZ_BAAATV010000011.1"/>
</dbReference>
<organism evidence="1 2">
    <name type="scientific">Winogradskya humida</name>
    <dbReference type="NCBI Taxonomy" id="113566"/>
    <lineage>
        <taxon>Bacteria</taxon>
        <taxon>Bacillati</taxon>
        <taxon>Actinomycetota</taxon>
        <taxon>Actinomycetes</taxon>
        <taxon>Micromonosporales</taxon>
        <taxon>Micromonosporaceae</taxon>
        <taxon>Winogradskya</taxon>
    </lineage>
</organism>
<reference evidence="1 2" key="1">
    <citation type="submission" date="2021-01" db="EMBL/GenBank/DDBJ databases">
        <title>Whole genome shotgun sequence of Actinoplanes humidus NBRC 14915.</title>
        <authorList>
            <person name="Komaki H."/>
            <person name="Tamura T."/>
        </authorList>
    </citation>
    <scope>NUCLEOTIDE SEQUENCE [LARGE SCALE GENOMIC DNA]</scope>
    <source>
        <strain evidence="1 2">NBRC 14915</strain>
    </source>
</reference>
<proteinExistence type="predicted"/>